<evidence type="ECO:0008006" key="3">
    <source>
        <dbReference type="Google" id="ProtNLM"/>
    </source>
</evidence>
<dbReference type="OrthoDB" id="6522401at2"/>
<evidence type="ECO:0000313" key="1">
    <source>
        <dbReference type="EMBL" id="TKJ94457.1"/>
    </source>
</evidence>
<dbReference type="Pfam" id="PF13982">
    <property type="entry name" value="YbfN"/>
    <property type="match status" value="1"/>
</dbReference>
<accession>A0A4V6X8R5</accession>
<organism evidence="1 2">
    <name type="scientific">Erwinia persicina</name>
    <dbReference type="NCBI Taxonomy" id="55211"/>
    <lineage>
        <taxon>Bacteria</taxon>
        <taxon>Pseudomonadati</taxon>
        <taxon>Pseudomonadota</taxon>
        <taxon>Gammaproteobacteria</taxon>
        <taxon>Enterobacterales</taxon>
        <taxon>Erwiniaceae</taxon>
        <taxon>Erwinia</taxon>
    </lineage>
</organism>
<evidence type="ECO:0000313" key="2">
    <source>
        <dbReference type="Proteomes" id="UP000306393"/>
    </source>
</evidence>
<dbReference type="InterPro" id="IPR025727">
    <property type="entry name" value="YbfN-like"/>
</dbReference>
<dbReference type="Proteomes" id="UP000306393">
    <property type="component" value="Unassembled WGS sequence"/>
</dbReference>
<comment type="caution">
    <text evidence="1">The sequence shown here is derived from an EMBL/GenBank/DDBJ whole genome shotgun (WGS) entry which is preliminary data.</text>
</comment>
<reference evidence="1 2" key="1">
    <citation type="journal article" date="2019" name="Sci. Rep.">
        <title>Differences in resource use lead to coexistence of seed-transmitted microbial populations.</title>
        <authorList>
            <person name="Torres-Cortes G."/>
            <person name="Garcia B.J."/>
            <person name="Compant S."/>
            <person name="Rezki S."/>
            <person name="Jones P."/>
            <person name="Preveaux A."/>
            <person name="Briand M."/>
            <person name="Roulet A."/>
            <person name="Bouchez O."/>
            <person name="Jacobson D."/>
            <person name="Barret M."/>
        </authorList>
    </citation>
    <scope>NUCLEOTIDE SEQUENCE [LARGE SCALE GENOMIC DNA]</scope>
    <source>
        <strain evidence="1 2">CFBP13511</strain>
    </source>
</reference>
<gene>
    <name evidence="1" type="ORF">EpCFBP13511_02530</name>
</gene>
<name>A0A4V6X8R5_9GAMM</name>
<dbReference type="STRING" id="1219360.GCA_001571305_03909"/>
<dbReference type="AlphaFoldDB" id="A0A4V6X8R5"/>
<dbReference type="PROSITE" id="PS51257">
    <property type="entry name" value="PROKAR_LIPOPROTEIN"/>
    <property type="match status" value="1"/>
</dbReference>
<proteinExistence type="predicted"/>
<sequence>MDMKAGITIFLMLLLCGCMSQMQRSNTPEREAWRSCINQANGSAEKVKACKPLLGSLHQQPQHQQFARQESVRVLDYERCLDAEQMGGGEGVHERCGKLWQEIQHANQ</sequence>
<protein>
    <recommendedName>
        <fullName evidence="3">Lipoprotein</fullName>
    </recommendedName>
</protein>
<dbReference type="EMBL" id="QGAC01000002">
    <property type="protein sequence ID" value="TKJ94457.1"/>
    <property type="molecule type" value="Genomic_DNA"/>
</dbReference>